<dbReference type="OrthoDB" id="9815959at2"/>
<dbReference type="AlphaFoldDB" id="A0A6C2C7B6"/>
<evidence type="ECO:0000313" key="2">
    <source>
        <dbReference type="EMBL" id="TYC49880.1"/>
    </source>
</evidence>
<dbReference type="EMBL" id="SDGZ01000013">
    <property type="protein sequence ID" value="TYC49880.1"/>
    <property type="molecule type" value="Genomic_DNA"/>
</dbReference>
<reference evidence="2 3" key="1">
    <citation type="submission" date="2019-01" db="EMBL/GenBank/DDBJ databases">
        <title>Weissella sp. nov., a novel lactic acid bacterium isolated from animal feces.</title>
        <authorList>
            <person name="Wang L.-T."/>
        </authorList>
    </citation>
    <scope>NUCLEOTIDE SEQUENCE [LARGE SCALE GENOMIC DNA]</scope>
    <source>
        <strain evidence="2 3">8H-2</strain>
    </source>
</reference>
<name>A0A6C2C7B6_9LACO</name>
<evidence type="ECO:0000313" key="3">
    <source>
        <dbReference type="Proteomes" id="UP000371977"/>
    </source>
</evidence>
<feature type="transmembrane region" description="Helical" evidence="1">
    <location>
        <begin position="119"/>
        <end position="139"/>
    </location>
</feature>
<organism evidence="2 3">
    <name type="scientific">Weissella muntiaci</name>
    <dbReference type="NCBI Taxonomy" id="2508881"/>
    <lineage>
        <taxon>Bacteria</taxon>
        <taxon>Bacillati</taxon>
        <taxon>Bacillota</taxon>
        <taxon>Bacilli</taxon>
        <taxon>Lactobacillales</taxon>
        <taxon>Lactobacillaceae</taxon>
        <taxon>Weissella</taxon>
    </lineage>
</organism>
<keyword evidence="1" id="KW-0812">Transmembrane</keyword>
<dbReference type="Proteomes" id="UP000371977">
    <property type="component" value="Unassembled WGS sequence"/>
</dbReference>
<sequence>MANDLCPVCETNKLSLMSSENLADGKICANCLSRLGLVAGTTGISVLLKRITVDKAKELLANNQMLAISASQSQQQANISSIEIPIEPKVSVAIPDEIKGWNWGAFSFNWIWGIANKTYLPLLALIPLFNIVWVFIVGAKGNEWAWRDGNYKDIDTFKAVQKTWNRAGLVQFIVLMIILAFYALFFAAIISSFVNSYNAYSSYGY</sequence>
<evidence type="ECO:0000256" key="1">
    <source>
        <dbReference type="SAM" id="Phobius"/>
    </source>
</evidence>
<keyword evidence="3" id="KW-1185">Reference proteome</keyword>
<keyword evidence="1" id="KW-1133">Transmembrane helix</keyword>
<accession>A0A6C2C7B6</accession>
<protein>
    <submittedName>
        <fullName evidence="2">DUF4428 domain-containing protein</fullName>
    </submittedName>
</protein>
<comment type="caution">
    <text evidence="2">The sequence shown here is derived from an EMBL/GenBank/DDBJ whole genome shotgun (WGS) entry which is preliminary data.</text>
</comment>
<proteinExistence type="predicted"/>
<keyword evidence="1" id="KW-0472">Membrane</keyword>
<gene>
    <name evidence="2" type="ORF">ESZ50_04630</name>
</gene>
<feature type="transmembrane region" description="Helical" evidence="1">
    <location>
        <begin position="172"/>
        <end position="194"/>
    </location>
</feature>